<feature type="compositionally biased region" description="Polar residues" evidence="10">
    <location>
        <begin position="102"/>
        <end position="115"/>
    </location>
</feature>
<dbReference type="PANTHER" id="PTHR13620">
    <property type="entry name" value="3-5 EXONUCLEASE"/>
    <property type="match status" value="1"/>
</dbReference>
<feature type="compositionally biased region" description="Basic and acidic residues" evidence="10">
    <location>
        <begin position="133"/>
        <end position="142"/>
    </location>
</feature>
<dbReference type="Pfam" id="PF01612">
    <property type="entry name" value="DNA_pol_A_exo1"/>
    <property type="match status" value="1"/>
</dbReference>
<dbReference type="Pfam" id="PF20499">
    <property type="entry name" value="DUF6729"/>
    <property type="match status" value="1"/>
</dbReference>
<dbReference type="Proteomes" id="UP001215598">
    <property type="component" value="Unassembled WGS sequence"/>
</dbReference>
<evidence type="ECO:0000256" key="4">
    <source>
        <dbReference type="ARBA" id="ARBA00022801"/>
    </source>
</evidence>
<dbReference type="InterPro" id="IPR002562">
    <property type="entry name" value="3'-5'_exonuclease_dom"/>
</dbReference>
<dbReference type="GO" id="GO:0046872">
    <property type="term" value="F:metal ion binding"/>
    <property type="evidence" value="ECO:0007669"/>
    <property type="project" value="UniProtKB-KW"/>
</dbReference>
<evidence type="ECO:0000256" key="7">
    <source>
        <dbReference type="ARBA" id="ARBA00023242"/>
    </source>
</evidence>
<reference evidence="13" key="1">
    <citation type="submission" date="2023-03" db="EMBL/GenBank/DDBJ databases">
        <title>Massive genome expansion in bonnet fungi (Mycena s.s.) driven by repeated elements and novel gene families across ecological guilds.</title>
        <authorList>
            <consortium name="Lawrence Berkeley National Laboratory"/>
            <person name="Harder C.B."/>
            <person name="Miyauchi S."/>
            <person name="Viragh M."/>
            <person name="Kuo A."/>
            <person name="Thoen E."/>
            <person name="Andreopoulos B."/>
            <person name="Lu D."/>
            <person name="Skrede I."/>
            <person name="Drula E."/>
            <person name="Henrissat B."/>
            <person name="Morin E."/>
            <person name="Kohler A."/>
            <person name="Barry K."/>
            <person name="LaButti K."/>
            <person name="Morin E."/>
            <person name="Salamov A."/>
            <person name="Lipzen A."/>
            <person name="Mereny Z."/>
            <person name="Hegedus B."/>
            <person name="Baldrian P."/>
            <person name="Stursova M."/>
            <person name="Weitz H."/>
            <person name="Taylor A."/>
            <person name="Grigoriev I.V."/>
            <person name="Nagy L.G."/>
            <person name="Martin F."/>
            <person name="Kauserud H."/>
        </authorList>
    </citation>
    <scope>NUCLEOTIDE SEQUENCE</scope>
    <source>
        <strain evidence="13">CBHHK182m</strain>
    </source>
</reference>
<evidence type="ECO:0000256" key="9">
    <source>
        <dbReference type="ARBA" id="ARBA00042761"/>
    </source>
</evidence>
<feature type="compositionally biased region" description="Polar residues" evidence="10">
    <location>
        <begin position="73"/>
        <end position="84"/>
    </location>
</feature>
<dbReference type="GO" id="GO:0005634">
    <property type="term" value="C:nucleus"/>
    <property type="evidence" value="ECO:0007669"/>
    <property type="project" value="UniProtKB-SubCell"/>
</dbReference>
<evidence type="ECO:0000313" key="14">
    <source>
        <dbReference type="Proteomes" id="UP001215598"/>
    </source>
</evidence>
<feature type="region of interest" description="Disordered" evidence="10">
    <location>
        <begin position="29"/>
        <end position="154"/>
    </location>
</feature>
<dbReference type="InterPro" id="IPR046616">
    <property type="entry name" value="DUF6729"/>
</dbReference>
<keyword evidence="6" id="KW-0460">Magnesium</keyword>
<evidence type="ECO:0000256" key="3">
    <source>
        <dbReference type="ARBA" id="ARBA00022723"/>
    </source>
</evidence>
<keyword evidence="3" id="KW-0479">Metal-binding</keyword>
<evidence type="ECO:0000256" key="5">
    <source>
        <dbReference type="ARBA" id="ARBA00022839"/>
    </source>
</evidence>
<dbReference type="InterPro" id="IPR036397">
    <property type="entry name" value="RNaseH_sf"/>
</dbReference>
<comment type="subcellular location">
    <subcellularLocation>
        <location evidence="1">Nucleus</location>
    </subcellularLocation>
</comment>
<dbReference type="PANTHER" id="PTHR13620:SF109">
    <property type="entry name" value="3'-5' EXONUCLEASE"/>
    <property type="match status" value="1"/>
</dbReference>
<evidence type="ECO:0000256" key="8">
    <source>
        <dbReference type="ARBA" id="ARBA00040531"/>
    </source>
</evidence>
<sequence length="1240" mass="138082">MDSPSPPGSPDLFAGLPDFDDQALNQISPLRSRMEPSIYRSQSPITGITGRGTQNSDYHNLPTASGKPDLTVMGSSLNTSSQRFAQYMPGINEDSEAGEQQGPANQQPQSFTFIDSETDVPKPRRGRPPQSNRPEKPNEPRKQRGRPTTSFQPYAGESFNAQTHWTGPSGSNVVLQTPTSGPMRQRQLTEWGPSNDSMASTPIFTNARPTLTPVVTPDFSTARVEYVIPQEDPQRPIDVDDEDVQDPFGSIGSGQGLEEDEDEENSEKPSHPRRPLPPAVLDAYNSLIESLKQSTTMKAKPRQYETLGTFWVPQKNSVFSRLKPTAQQMYNPRIFYWDPDYIVSGGLNCPQCGTNLKRHAYTRPRRVVDLKDCFYLVGHRHLCPSCTNKTSGKTTVTFSNWDPRIMAMLPEALHAEFPAYLSHRGAISKPVFDLMRTCFQYGFGSKQFSNSLQVLHRLSFDRLHLQYLDLVLQYAQEHRGNQNLEFTEFSAFDDPKGYSGFVPSSSWLRMMYDEYIEEHGAAMDQQAAMKDGRILTQDHSYKTTKQFIKINGESVFSATLTVTNDLGEIRVLAFVATSSHSEFEAALVKVEKNLTLYGLKQPEVIFTDNPHADKPFLQKIFPSLLQDVVPVETHPHLKPFPIPENFDIRVSNSAAAMEEALAKITQDIDLNDETSKLVVGLDAEWNVDRTRGSTAQPTAIVQVAYSTWVNIFQIRHFNGNLPAALIAFLANPHILKAGRNVNGDLTRLAKESKTGPFSGGVELAKLAKELGVIKDARAGLAELCAHVLGLKLEKPPDLQAGGEWDYTKLSERQKTYAALDALASLRIYERLSTVQAPGKISETALPGTPVELHHADDKVIALGIISPQTTVLPNQLNLTKTRVRITVNEVLIPAALIKVASGVSESLESLGPVPFDIIYPRNHVFTRVPNEPPAPSLTSPEQSSDSMLEDSLSRLEQEVQNDPEFGEFLARSDDDTSDGLDWIDDGIEPSAEDSDTSETDEMALEEALKLLNDPEFSTWSPVIRSRVIMDVWHAMARVKVPKDHGFRRPFGLALRDAILIPNAEDKARIEKYLVSQGSSWNEKLRFNPRWLWRRCRRSVPPPKELHEAVSEVYYAYGPQKDSKTKLPLFNAQAWKDARNVLKAIHLGLLSDPPGVQFFFQIGIDSKHGSLPIYRSARGTNITEGGVHHSLRARMPKSGVSVRHASARVKDYVFISKPGGCYVVLRSTCSCCSSVPRVPFP</sequence>
<feature type="region of interest" description="Disordered" evidence="10">
    <location>
        <begin position="929"/>
        <end position="1000"/>
    </location>
</feature>
<dbReference type="Gene3D" id="3.30.420.10">
    <property type="entry name" value="Ribonuclease H-like superfamily/Ribonuclease H"/>
    <property type="match status" value="1"/>
</dbReference>
<dbReference type="InterPro" id="IPR051132">
    <property type="entry name" value="3-5_Exonuclease_domain"/>
</dbReference>
<protein>
    <recommendedName>
        <fullName evidence="8">3'-5' exonuclease</fullName>
    </recommendedName>
    <alternativeName>
        <fullName evidence="9">Werner Syndrome-like exonuclease</fullName>
    </alternativeName>
</protein>
<feature type="compositionally biased region" description="Polar residues" evidence="10">
    <location>
        <begin position="39"/>
        <end position="58"/>
    </location>
</feature>
<keyword evidence="14" id="KW-1185">Reference proteome</keyword>
<evidence type="ECO:0000259" key="11">
    <source>
        <dbReference type="Pfam" id="PF01612"/>
    </source>
</evidence>
<dbReference type="AlphaFoldDB" id="A0AAD7IGS5"/>
<feature type="domain" description="DUF6729" evidence="12">
    <location>
        <begin position="296"/>
        <end position="513"/>
    </location>
</feature>
<dbReference type="CDD" id="cd06141">
    <property type="entry name" value="WRN_exo"/>
    <property type="match status" value="1"/>
</dbReference>
<feature type="compositionally biased region" description="Acidic residues" evidence="10">
    <location>
        <begin position="975"/>
        <end position="1000"/>
    </location>
</feature>
<evidence type="ECO:0000259" key="12">
    <source>
        <dbReference type="Pfam" id="PF20499"/>
    </source>
</evidence>
<dbReference type="GO" id="GO:0008408">
    <property type="term" value="F:3'-5' exonuclease activity"/>
    <property type="evidence" value="ECO:0007669"/>
    <property type="project" value="InterPro"/>
</dbReference>
<dbReference type="SUPFAM" id="SSF53098">
    <property type="entry name" value="Ribonuclease H-like"/>
    <property type="match status" value="1"/>
</dbReference>
<keyword evidence="2" id="KW-0540">Nuclease</keyword>
<keyword evidence="4" id="KW-0378">Hydrolase</keyword>
<comment type="caution">
    <text evidence="13">The sequence shown here is derived from an EMBL/GenBank/DDBJ whole genome shotgun (WGS) entry which is preliminary data.</text>
</comment>
<keyword evidence="7" id="KW-0539">Nucleus</keyword>
<evidence type="ECO:0000256" key="1">
    <source>
        <dbReference type="ARBA" id="ARBA00004123"/>
    </source>
</evidence>
<name>A0AAD7IGS5_9AGAR</name>
<evidence type="ECO:0000313" key="13">
    <source>
        <dbReference type="EMBL" id="KAJ7742023.1"/>
    </source>
</evidence>
<feature type="domain" description="3'-5' exonuclease" evidence="11">
    <location>
        <begin position="670"/>
        <end position="832"/>
    </location>
</feature>
<accession>A0AAD7IGS5</accession>
<dbReference type="EMBL" id="JARKIB010000096">
    <property type="protein sequence ID" value="KAJ7742023.1"/>
    <property type="molecule type" value="Genomic_DNA"/>
</dbReference>
<feature type="compositionally biased region" description="Polar residues" evidence="10">
    <location>
        <begin position="936"/>
        <end position="946"/>
    </location>
</feature>
<keyword evidence="5" id="KW-0269">Exonuclease</keyword>
<evidence type="ECO:0000256" key="2">
    <source>
        <dbReference type="ARBA" id="ARBA00022722"/>
    </source>
</evidence>
<organism evidence="13 14">
    <name type="scientific">Mycena metata</name>
    <dbReference type="NCBI Taxonomy" id="1033252"/>
    <lineage>
        <taxon>Eukaryota</taxon>
        <taxon>Fungi</taxon>
        <taxon>Dikarya</taxon>
        <taxon>Basidiomycota</taxon>
        <taxon>Agaricomycotina</taxon>
        <taxon>Agaricomycetes</taxon>
        <taxon>Agaricomycetidae</taxon>
        <taxon>Agaricales</taxon>
        <taxon>Marasmiineae</taxon>
        <taxon>Mycenaceae</taxon>
        <taxon>Mycena</taxon>
    </lineage>
</organism>
<evidence type="ECO:0000256" key="10">
    <source>
        <dbReference type="SAM" id="MobiDB-lite"/>
    </source>
</evidence>
<gene>
    <name evidence="13" type="ORF">B0H16DRAFT_1025346</name>
</gene>
<proteinExistence type="predicted"/>
<dbReference type="GO" id="GO:0006139">
    <property type="term" value="P:nucleobase-containing compound metabolic process"/>
    <property type="evidence" value="ECO:0007669"/>
    <property type="project" value="InterPro"/>
</dbReference>
<evidence type="ECO:0000256" key="6">
    <source>
        <dbReference type="ARBA" id="ARBA00022842"/>
    </source>
</evidence>
<dbReference type="GO" id="GO:0003676">
    <property type="term" value="F:nucleic acid binding"/>
    <property type="evidence" value="ECO:0007669"/>
    <property type="project" value="InterPro"/>
</dbReference>
<feature type="region of interest" description="Disordered" evidence="10">
    <location>
        <begin position="229"/>
        <end position="278"/>
    </location>
</feature>
<dbReference type="InterPro" id="IPR012337">
    <property type="entry name" value="RNaseH-like_sf"/>
</dbReference>